<name>A0ABV3Z6X5_9PROT</name>
<reference evidence="7 8" key="1">
    <citation type="submission" date="2024-05" db="EMBL/GenBank/DDBJ databases">
        <title>Three bacterial strains, DH-69, EH-24, and ECK-19 isolated from coastal sediments.</title>
        <authorList>
            <person name="Ye Y.-Q."/>
            <person name="Du Z.-J."/>
        </authorList>
    </citation>
    <scope>NUCLEOTIDE SEQUENCE [LARGE SCALE GENOMIC DNA]</scope>
    <source>
        <strain evidence="7 8">ECK-19</strain>
    </source>
</reference>
<keyword evidence="1" id="KW-0547">Nucleotide-binding</keyword>
<proteinExistence type="predicted"/>
<keyword evidence="2" id="KW-0378">Hydrolase</keyword>
<evidence type="ECO:0000313" key="8">
    <source>
        <dbReference type="Proteomes" id="UP001560685"/>
    </source>
</evidence>
<evidence type="ECO:0000256" key="4">
    <source>
        <dbReference type="ARBA" id="ARBA00022840"/>
    </source>
</evidence>
<feature type="domain" description="Helicase C-terminal" evidence="6">
    <location>
        <begin position="614"/>
        <end position="788"/>
    </location>
</feature>
<dbReference type="PANTHER" id="PTHR47961:SF6">
    <property type="entry name" value="DNA-DIRECTED DNA POLYMERASE"/>
    <property type="match status" value="1"/>
</dbReference>
<dbReference type="EMBL" id="JBEHZE010000002">
    <property type="protein sequence ID" value="MEX6634564.1"/>
    <property type="molecule type" value="Genomic_DNA"/>
</dbReference>
<dbReference type="PROSITE" id="PS51192">
    <property type="entry name" value="HELICASE_ATP_BIND_1"/>
    <property type="match status" value="1"/>
</dbReference>
<dbReference type="InterPro" id="IPR014001">
    <property type="entry name" value="Helicase_ATP-bd"/>
</dbReference>
<sequence>MYDPSTASLIRLTPELPELDREGLPDTLSRAFAEIASARVALRDGDAEPESLRNTHSFARRLAHTNEALVAIAPDREDKAAAAFVAATAYQLIRQVDALARVNEDRAFVEADGISPDLSAMLLFLVAEASADATEIARKMKVPRGVPLQSELILALIMLAQGQVGRLTDRAPPSADGLIRAEGAERAVEALYFELLQGVRALAFRLQGRRKKGMHNPVSVFRNVQGLAAPLTTVKMGETKHGPIAVFPGPYQLAGLLIAIGDTLLEGALINIPPPTNVPGEPWRKAKRTIAASRPYLWRNHQDAIEKGCLEPGVSSVIGFPTGAGKSTVSQLKIQAVLLAGRTAVFLAPTHALVDQTARDLSKAFPRARVRGQREDEFGADGAEELPDIRVLTPEACLLLSHVDPEAFEDLGLVIFDECHLVHPKTDGSRRALDAMLCILALARVAPGADFVLLSAMMRNTDELTGWISELTARPALSLDHPWKPTRQLRGCIVYDLNAIKDLRAKLVAAHKEKPKGRASAAVARRMTAQPLGFFSVKQTWASQARADYALLPFYPDKLPLGLNERWGFTANAGVLAGSLAAAAAQAGVRTLVFAPTIPIAASIAERAAGLMGEVDVELTETENAALQTAIDELGGADQLYVDMRDGRLAAPATCHHGQLLPEERQVAESLYRRDGAVSVLAATSTLAQGMNLPAELVILSTDSEYNAETGGRSILKAEDLLNAAGRAGRAGENATGMVVVIPSKVTGINLGTNKIGHQWNKLRSIFSQSDQCLDLDDPLTEVMDRIHDRRDETGDLERYVVTRLVPEEGMEAEDERRSDLSRSFAAYRKRQAGDAEWVQTRLASARALLADTAEPGDDAGMLRKIAAKLGLPEGVLRDLRGALEGDGPGDDAELSDWCDWLFGWFAAHPDNMFRLIRQDTLEYLFGSAFKKLDDNAARAVFAVPLLRDALLAWMSGATFKEIQKLLPGRTQDKKRSTSARKFVIRVVPDLAHIFGSVADLLQRATDGDTPEVKPPPAAELLNISIRRGYLSAEMAAFAAYIQSGGSRLARREVHRRFDEIKNHLDGRPEDETIEQLSRRVEHAIEAEINGRMWQDFN</sequence>
<dbReference type="SUPFAM" id="SSF52540">
    <property type="entry name" value="P-loop containing nucleoside triphosphate hydrolases"/>
    <property type="match status" value="1"/>
</dbReference>
<evidence type="ECO:0000256" key="3">
    <source>
        <dbReference type="ARBA" id="ARBA00022806"/>
    </source>
</evidence>
<evidence type="ECO:0000259" key="6">
    <source>
        <dbReference type="PROSITE" id="PS51194"/>
    </source>
</evidence>
<evidence type="ECO:0000256" key="1">
    <source>
        <dbReference type="ARBA" id="ARBA00022741"/>
    </source>
</evidence>
<dbReference type="InterPro" id="IPR011545">
    <property type="entry name" value="DEAD/DEAH_box_helicase_dom"/>
</dbReference>
<dbReference type="InterPro" id="IPR001650">
    <property type="entry name" value="Helicase_C-like"/>
</dbReference>
<evidence type="ECO:0000313" key="7">
    <source>
        <dbReference type="EMBL" id="MEX6634564.1"/>
    </source>
</evidence>
<comment type="caution">
    <text evidence="7">The sequence shown here is derived from an EMBL/GenBank/DDBJ whole genome shotgun (WGS) entry which is preliminary data.</text>
</comment>
<protein>
    <submittedName>
        <fullName evidence="7">DEAD/DEAH box helicase</fullName>
    </submittedName>
</protein>
<keyword evidence="8" id="KW-1185">Reference proteome</keyword>
<dbReference type="Gene3D" id="3.40.50.300">
    <property type="entry name" value="P-loop containing nucleotide triphosphate hydrolases"/>
    <property type="match status" value="2"/>
</dbReference>
<dbReference type="SMART" id="SM00487">
    <property type="entry name" value="DEXDc"/>
    <property type="match status" value="1"/>
</dbReference>
<accession>A0ABV3Z6X5</accession>
<dbReference type="RefSeq" id="WP_369314610.1">
    <property type="nucleotide sequence ID" value="NZ_JBEHZE010000002.1"/>
</dbReference>
<dbReference type="SMART" id="SM00490">
    <property type="entry name" value="HELICc"/>
    <property type="match status" value="1"/>
</dbReference>
<keyword evidence="3 7" id="KW-0347">Helicase</keyword>
<dbReference type="InterPro" id="IPR050474">
    <property type="entry name" value="Hel308_SKI2-like"/>
</dbReference>
<gene>
    <name evidence="7" type="ORF">ABFZ84_13500</name>
</gene>
<feature type="domain" description="Helicase ATP-binding" evidence="5">
    <location>
        <begin position="307"/>
        <end position="476"/>
    </location>
</feature>
<organism evidence="7 8">
    <name type="scientific">Hyphococcus lacteus</name>
    <dbReference type="NCBI Taxonomy" id="3143536"/>
    <lineage>
        <taxon>Bacteria</taxon>
        <taxon>Pseudomonadati</taxon>
        <taxon>Pseudomonadota</taxon>
        <taxon>Alphaproteobacteria</taxon>
        <taxon>Parvularculales</taxon>
        <taxon>Parvularculaceae</taxon>
        <taxon>Hyphococcus</taxon>
    </lineage>
</organism>
<dbReference type="GO" id="GO:0004386">
    <property type="term" value="F:helicase activity"/>
    <property type="evidence" value="ECO:0007669"/>
    <property type="project" value="UniProtKB-KW"/>
</dbReference>
<dbReference type="Pfam" id="PF00270">
    <property type="entry name" value="DEAD"/>
    <property type="match status" value="1"/>
</dbReference>
<dbReference type="Proteomes" id="UP001560685">
    <property type="component" value="Unassembled WGS sequence"/>
</dbReference>
<evidence type="ECO:0000259" key="5">
    <source>
        <dbReference type="PROSITE" id="PS51192"/>
    </source>
</evidence>
<dbReference type="PROSITE" id="PS51194">
    <property type="entry name" value="HELICASE_CTER"/>
    <property type="match status" value="1"/>
</dbReference>
<dbReference type="InterPro" id="IPR027417">
    <property type="entry name" value="P-loop_NTPase"/>
</dbReference>
<dbReference type="PANTHER" id="PTHR47961">
    <property type="entry name" value="DNA POLYMERASE THETA, PUTATIVE (AFU_ORTHOLOGUE AFUA_1G05260)-RELATED"/>
    <property type="match status" value="1"/>
</dbReference>
<keyword evidence="4" id="KW-0067">ATP-binding</keyword>
<dbReference type="Pfam" id="PF00271">
    <property type="entry name" value="Helicase_C"/>
    <property type="match status" value="1"/>
</dbReference>
<evidence type="ECO:0000256" key="2">
    <source>
        <dbReference type="ARBA" id="ARBA00022801"/>
    </source>
</evidence>